<dbReference type="Gene3D" id="1.10.630.10">
    <property type="entry name" value="Cytochrome P450"/>
    <property type="match status" value="1"/>
</dbReference>
<comment type="caution">
    <text evidence="8">The sequence shown here is derived from an EMBL/GenBank/DDBJ whole genome shotgun (WGS) entry which is preliminary data.</text>
</comment>
<keyword evidence="5 7" id="KW-0408">Iron</keyword>
<proteinExistence type="inferred from homology"/>
<keyword evidence="3 7" id="KW-0479">Metal-binding</keyword>
<comment type="similarity">
    <text evidence="1 7">Belongs to the cytochrome P450 family.</text>
</comment>
<keyword evidence="2 7" id="KW-0349">Heme</keyword>
<dbReference type="PRINTS" id="PR00359">
    <property type="entry name" value="BP450"/>
</dbReference>
<dbReference type="CDD" id="cd11037">
    <property type="entry name" value="CYP199A2-like"/>
    <property type="match status" value="1"/>
</dbReference>
<evidence type="ECO:0000256" key="5">
    <source>
        <dbReference type="ARBA" id="ARBA00023004"/>
    </source>
</evidence>
<reference evidence="8 9" key="1">
    <citation type="submission" date="2018-07" db="EMBL/GenBank/DDBJ databases">
        <title>Genomic Encyclopedia of Type Strains, Phase IV (KMG-IV): sequencing the most valuable type-strain genomes for metagenomic binning, comparative biology and taxonomic classification.</title>
        <authorList>
            <person name="Goeker M."/>
        </authorList>
    </citation>
    <scope>NUCLEOTIDE SEQUENCE [LARGE SCALE GENOMIC DNA]</scope>
    <source>
        <strain evidence="8 9">DSM 44290</strain>
    </source>
</reference>
<evidence type="ECO:0000313" key="8">
    <source>
        <dbReference type="EMBL" id="RDI62787.1"/>
    </source>
</evidence>
<dbReference type="STRING" id="1210086.GCA_001613105_05336"/>
<keyword evidence="9" id="KW-1185">Reference proteome</keyword>
<keyword evidence="4 7" id="KW-0560">Oxidoreductase</keyword>
<dbReference type="EMBL" id="QQBC01000012">
    <property type="protein sequence ID" value="RDI62787.1"/>
    <property type="molecule type" value="Genomic_DNA"/>
</dbReference>
<dbReference type="SUPFAM" id="SSF48264">
    <property type="entry name" value="Cytochrome P450"/>
    <property type="match status" value="1"/>
</dbReference>
<sequence>MTTSFSATETDIELFSAAALLDPYPHYRRLRELGPVVYLSAYDLYGLFRYDQVRPALIDWERFSSAPGIAMNAPCNEASAGSLLSMDPPRHRAVRKVLDDALRPRYVRRIAGDIEQHAEDLVDSLLARAEFDGVADFACKLPVEIVMDLIGFPRDEYRADLLDWALGAFNYMGPPGELQESTFPDVQALMRYLVTEATPDRLLPDSFGRIVWAAADRGEITEGEALMTMSAYACAGLDTTIAGVAGTLWLLAENPEQWAAVRRDHTLVPAAFLEGIRMETPIQCFSRVTTDDVAIEDRVIPAGSRVVVSYASANRDERHYPDPDRYLVRRNPADTVGFGSGVHNCPGRVLASMEANALFGALAARAATVELTGEPTRTPNTITRGLDRLPVRIRPGR</sequence>
<dbReference type="InterPro" id="IPR036396">
    <property type="entry name" value="Cyt_P450_sf"/>
</dbReference>
<evidence type="ECO:0000256" key="7">
    <source>
        <dbReference type="RuleBase" id="RU000461"/>
    </source>
</evidence>
<protein>
    <submittedName>
        <fullName evidence="8">Cytochrome P450</fullName>
    </submittedName>
</protein>
<dbReference type="Pfam" id="PF00067">
    <property type="entry name" value="p450"/>
    <property type="match status" value="1"/>
</dbReference>
<keyword evidence="6 7" id="KW-0503">Monooxygenase</keyword>
<dbReference type="PANTHER" id="PTHR46696:SF1">
    <property type="entry name" value="CYTOCHROME P450 YJIB-RELATED"/>
    <property type="match status" value="1"/>
</dbReference>
<evidence type="ECO:0000256" key="6">
    <source>
        <dbReference type="ARBA" id="ARBA00023033"/>
    </source>
</evidence>
<dbReference type="InterPro" id="IPR002397">
    <property type="entry name" value="Cyt_P450_B"/>
</dbReference>
<accession>A0A370HWA7</accession>
<evidence type="ECO:0000256" key="3">
    <source>
        <dbReference type="ARBA" id="ARBA00022723"/>
    </source>
</evidence>
<evidence type="ECO:0000256" key="1">
    <source>
        <dbReference type="ARBA" id="ARBA00010617"/>
    </source>
</evidence>
<dbReference type="GO" id="GO:0005506">
    <property type="term" value="F:iron ion binding"/>
    <property type="evidence" value="ECO:0007669"/>
    <property type="project" value="InterPro"/>
</dbReference>
<gene>
    <name evidence="8" type="ORF">DFR76_112105</name>
</gene>
<dbReference type="PROSITE" id="PS00086">
    <property type="entry name" value="CYTOCHROME_P450"/>
    <property type="match status" value="1"/>
</dbReference>
<evidence type="ECO:0000313" key="9">
    <source>
        <dbReference type="Proteomes" id="UP000254869"/>
    </source>
</evidence>
<dbReference type="PANTHER" id="PTHR46696">
    <property type="entry name" value="P450, PUTATIVE (EUROFUNG)-RELATED"/>
    <property type="match status" value="1"/>
</dbReference>
<dbReference type="GO" id="GO:0020037">
    <property type="term" value="F:heme binding"/>
    <property type="evidence" value="ECO:0007669"/>
    <property type="project" value="InterPro"/>
</dbReference>
<dbReference type="RefSeq" id="WP_068003109.1">
    <property type="nucleotide sequence ID" value="NZ_QQBC01000012.1"/>
</dbReference>
<organism evidence="8 9">
    <name type="scientific">Nocardia pseudobrasiliensis</name>
    <dbReference type="NCBI Taxonomy" id="45979"/>
    <lineage>
        <taxon>Bacteria</taxon>
        <taxon>Bacillati</taxon>
        <taxon>Actinomycetota</taxon>
        <taxon>Actinomycetes</taxon>
        <taxon>Mycobacteriales</taxon>
        <taxon>Nocardiaceae</taxon>
        <taxon>Nocardia</taxon>
    </lineage>
</organism>
<evidence type="ECO:0000256" key="4">
    <source>
        <dbReference type="ARBA" id="ARBA00023002"/>
    </source>
</evidence>
<name>A0A370HWA7_9NOCA</name>
<dbReference type="GO" id="GO:0004497">
    <property type="term" value="F:monooxygenase activity"/>
    <property type="evidence" value="ECO:0007669"/>
    <property type="project" value="UniProtKB-KW"/>
</dbReference>
<dbReference type="GO" id="GO:0016705">
    <property type="term" value="F:oxidoreductase activity, acting on paired donors, with incorporation or reduction of molecular oxygen"/>
    <property type="evidence" value="ECO:0007669"/>
    <property type="project" value="InterPro"/>
</dbReference>
<dbReference type="InterPro" id="IPR001128">
    <property type="entry name" value="Cyt_P450"/>
</dbReference>
<evidence type="ECO:0000256" key="2">
    <source>
        <dbReference type="ARBA" id="ARBA00022617"/>
    </source>
</evidence>
<dbReference type="AlphaFoldDB" id="A0A370HWA7"/>
<dbReference type="Proteomes" id="UP000254869">
    <property type="component" value="Unassembled WGS sequence"/>
</dbReference>
<dbReference type="InterPro" id="IPR017972">
    <property type="entry name" value="Cyt_P450_CS"/>
</dbReference>